<sequence>MRSRALAVTGAFEFTPEVFPDERGLFVSPFQEAAFVEAVGHPLFPVAQTSQSASARGVLRGIHFTLAPPGTAKYVHCARGSALDIVVDLRVGSPTFGEWDQVVLTGESFRSVYFPPGLGHAFVALEDDTVMSYLLSQRYRKENELALSALDPEIGLRLPEDLAPIQSERDREAPTLAEARALDMLPDHKECLRIEETFRRA</sequence>
<comment type="caution">
    <text evidence="2">The sequence shown here is derived from an EMBL/GenBank/DDBJ whole genome shotgun (WGS) entry which is preliminary data.</text>
</comment>
<reference evidence="2 3" key="1">
    <citation type="submission" date="2024-09" db="EMBL/GenBank/DDBJ databases">
        <authorList>
            <person name="Sun Q."/>
            <person name="Mori K."/>
        </authorList>
    </citation>
    <scope>NUCLEOTIDE SEQUENCE [LARGE SCALE GENOMIC DNA]</scope>
    <source>
        <strain evidence="2 3">JCM 3028</strain>
    </source>
</reference>
<protein>
    <submittedName>
        <fullName evidence="2">dTDP-4-dehydrorhamnose 3,5-epimerase family protein</fullName>
    </submittedName>
</protein>
<name>A0ABV5T4F6_9ACTN</name>
<dbReference type="EMBL" id="JBHMBS010000001">
    <property type="protein sequence ID" value="MFB9673924.1"/>
    <property type="molecule type" value="Genomic_DNA"/>
</dbReference>
<dbReference type="InterPro" id="IPR000888">
    <property type="entry name" value="RmlC-like"/>
</dbReference>
<accession>A0ABV5T4F6</accession>
<dbReference type="PANTHER" id="PTHR21047:SF2">
    <property type="entry name" value="THYMIDINE DIPHOSPHO-4-KETO-RHAMNOSE 3,5-EPIMERASE"/>
    <property type="match status" value="1"/>
</dbReference>
<gene>
    <name evidence="2" type="ORF">ACFFRH_00380</name>
</gene>
<keyword evidence="3" id="KW-1185">Reference proteome</keyword>
<evidence type="ECO:0000313" key="3">
    <source>
        <dbReference type="Proteomes" id="UP001589610"/>
    </source>
</evidence>
<dbReference type="Pfam" id="PF00908">
    <property type="entry name" value="dTDP_sugar_isom"/>
    <property type="match status" value="1"/>
</dbReference>
<dbReference type="Proteomes" id="UP001589610">
    <property type="component" value="Unassembled WGS sequence"/>
</dbReference>
<dbReference type="SUPFAM" id="SSF51182">
    <property type="entry name" value="RmlC-like cupins"/>
    <property type="match status" value="1"/>
</dbReference>
<evidence type="ECO:0000256" key="1">
    <source>
        <dbReference type="ARBA" id="ARBA00010154"/>
    </source>
</evidence>
<evidence type="ECO:0000313" key="2">
    <source>
        <dbReference type="EMBL" id="MFB9673924.1"/>
    </source>
</evidence>
<comment type="similarity">
    <text evidence="1">Belongs to the dTDP-4-dehydrorhamnose 3,5-epimerase family.</text>
</comment>
<dbReference type="RefSeq" id="WP_386153114.1">
    <property type="nucleotide sequence ID" value="NZ_JBHMBS010000001.1"/>
</dbReference>
<dbReference type="CDD" id="cd00438">
    <property type="entry name" value="cupin_RmlC"/>
    <property type="match status" value="1"/>
</dbReference>
<dbReference type="PANTHER" id="PTHR21047">
    <property type="entry name" value="DTDP-6-DEOXY-D-GLUCOSE-3,5 EPIMERASE"/>
    <property type="match status" value="1"/>
</dbReference>
<dbReference type="InterPro" id="IPR014710">
    <property type="entry name" value="RmlC-like_jellyroll"/>
</dbReference>
<proteinExistence type="inferred from homology"/>
<organism evidence="2 3">
    <name type="scientific">Streptosporangium vulgare</name>
    <dbReference type="NCBI Taxonomy" id="46190"/>
    <lineage>
        <taxon>Bacteria</taxon>
        <taxon>Bacillati</taxon>
        <taxon>Actinomycetota</taxon>
        <taxon>Actinomycetes</taxon>
        <taxon>Streptosporangiales</taxon>
        <taxon>Streptosporangiaceae</taxon>
        <taxon>Streptosporangium</taxon>
    </lineage>
</organism>
<dbReference type="InterPro" id="IPR011051">
    <property type="entry name" value="RmlC_Cupin_sf"/>
</dbReference>
<dbReference type="Gene3D" id="2.60.120.10">
    <property type="entry name" value="Jelly Rolls"/>
    <property type="match status" value="1"/>
</dbReference>